<protein>
    <submittedName>
        <fullName evidence="2">Carboxymuconolactone decarboxylase</fullName>
    </submittedName>
</protein>
<dbReference type="PANTHER" id="PTHR33570:SF2">
    <property type="entry name" value="CARBOXYMUCONOLACTONE DECARBOXYLASE-LIKE DOMAIN-CONTAINING PROTEIN"/>
    <property type="match status" value="1"/>
</dbReference>
<dbReference type="Pfam" id="PF02627">
    <property type="entry name" value="CMD"/>
    <property type="match status" value="2"/>
</dbReference>
<dbReference type="Gene3D" id="1.20.1290.10">
    <property type="entry name" value="AhpD-like"/>
    <property type="match status" value="1"/>
</dbReference>
<reference evidence="2 3" key="1">
    <citation type="journal article" date="2018" name="Int. J. Syst. Evol. Microbiol.">
        <title>Bifidobacterium catulorum sp. nov., a novel taxon from the faeces of the baby common marmoset (Callithrix jacchus).</title>
        <authorList>
            <person name="Modesto M."/>
            <person name="Michelini S."/>
            <person name="Oki K."/>
            <person name="Biavati B."/>
            <person name="Watanabe K."/>
            <person name="Mattarelli P."/>
        </authorList>
    </citation>
    <scope>NUCLEOTIDE SEQUENCE [LARGE SCALE GENOMIC DNA]</scope>
    <source>
        <strain evidence="2 3">MRM 8.19</strain>
    </source>
</reference>
<dbReference type="RefSeq" id="WP_109136622.1">
    <property type="nucleotide sequence ID" value="NZ_QFFN01000003.1"/>
</dbReference>
<dbReference type="EMBL" id="QFFN01000003">
    <property type="protein sequence ID" value="PWG60393.1"/>
    <property type="molecule type" value="Genomic_DNA"/>
</dbReference>
<dbReference type="GO" id="GO:0051920">
    <property type="term" value="F:peroxiredoxin activity"/>
    <property type="evidence" value="ECO:0007669"/>
    <property type="project" value="InterPro"/>
</dbReference>
<evidence type="ECO:0000313" key="2">
    <source>
        <dbReference type="EMBL" id="PWG60393.1"/>
    </source>
</evidence>
<dbReference type="AlphaFoldDB" id="A0A2U2MU46"/>
<proteinExistence type="predicted"/>
<keyword evidence="3" id="KW-1185">Reference proteome</keyword>
<dbReference type="SUPFAM" id="SSF69118">
    <property type="entry name" value="AhpD-like"/>
    <property type="match status" value="1"/>
</dbReference>
<dbReference type="InterPro" id="IPR003779">
    <property type="entry name" value="CMD-like"/>
</dbReference>
<dbReference type="PANTHER" id="PTHR33570">
    <property type="entry name" value="4-CARBOXYMUCONOLACTONE DECARBOXYLASE FAMILY PROTEIN"/>
    <property type="match status" value="1"/>
</dbReference>
<dbReference type="Proteomes" id="UP000245753">
    <property type="component" value="Unassembled WGS sequence"/>
</dbReference>
<accession>A0A2U2MU46</accession>
<comment type="caution">
    <text evidence="2">The sequence shown here is derived from an EMBL/GenBank/DDBJ whole genome shotgun (WGS) entry which is preliminary data.</text>
</comment>
<dbReference type="InterPro" id="IPR052512">
    <property type="entry name" value="4CMD/NDH-1_regulator"/>
</dbReference>
<sequence>MAFESFRKKYDQLMSDKRPLGETDPEFVDMFSRFAYDEVVSDPDANHPDLDDRIRSMAILAALIGCQGLDEYRLMLPAALRTGVTPVEVREIVYQATAYLGIGRVMGFLNATNDVFLERRIPLPLEPQGTVDADTRMEAGEREQMAIFGEHMRGFAETGPAATRHIRRWLVGNCFGDYYTRGGLDVRRREMITLCFLAAQGGCEPQLTAHVKANVNVGNERTFLIAVISQIMPYIGYPRTLNALDCVDRACAGTDADGKGE</sequence>
<feature type="domain" description="Carboxymuconolactone decarboxylase-like" evidence="1">
    <location>
        <begin position="25"/>
        <end position="113"/>
    </location>
</feature>
<dbReference type="InterPro" id="IPR029032">
    <property type="entry name" value="AhpD-like"/>
</dbReference>
<name>A0A2U2MU46_9BIFI</name>
<evidence type="ECO:0000259" key="1">
    <source>
        <dbReference type="Pfam" id="PF02627"/>
    </source>
</evidence>
<evidence type="ECO:0000313" key="3">
    <source>
        <dbReference type="Proteomes" id="UP000245753"/>
    </source>
</evidence>
<gene>
    <name evidence="2" type="ORF">DF200_01965</name>
</gene>
<organism evidence="2 3">
    <name type="scientific">Bifidobacterium catulorum</name>
    <dbReference type="NCBI Taxonomy" id="1630173"/>
    <lineage>
        <taxon>Bacteria</taxon>
        <taxon>Bacillati</taxon>
        <taxon>Actinomycetota</taxon>
        <taxon>Actinomycetes</taxon>
        <taxon>Bifidobacteriales</taxon>
        <taxon>Bifidobacteriaceae</taxon>
        <taxon>Bifidobacterium</taxon>
    </lineage>
</organism>
<dbReference type="OrthoDB" id="9802489at2"/>
<feature type="domain" description="Carboxymuconolactone decarboxylase-like" evidence="1">
    <location>
        <begin position="168"/>
        <end position="247"/>
    </location>
</feature>